<dbReference type="Proteomes" id="UP001497623">
    <property type="component" value="Unassembled WGS sequence"/>
</dbReference>
<feature type="non-terminal residue" evidence="2">
    <location>
        <position position="100"/>
    </location>
</feature>
<feature type="region of interest" description="Disordered" evidence="1">
    <location>
        <begin position="81"/>
        <end position="100"/>
    </location>
</feature>
<evidence type="ECO:0000256" key="1">
    <source>
        <dbReference type="SAM" id="MobiDB-lite"/>
    </source>
</evidence>
<feature type="region of interest" description="Disordered" evidence="1">
    <location>
        <begin position="1"/>
        <end position="59"/>
    </location>
</feature>
<feature type="compositionally biased region" description="Polar residues" evidence="1">
    <location>
        <begin position="35"/>
        <end position="59"/>
    </location>
</feature>
<feature type="non-terminal residue" evidence="2">
    <location>
        <position position="1"/>
    </location>
</feature>
<feature type="compositionally biased region" description="Basic residues" evidence="1">
    <location>
        <begin position="91"/>
        <end position="100"/>
    </location>
</feature>
<evidence type="ECO:0000313" key="2">
    <source>
        <dbReference type="EMBL" id="CAL4113784.1"/>
    </source>
</evidence>
<comment type="caution">
    <text evidence="2">The sequence shown here is derived from an EMBL/GenBank/DDBJ whole genome shotgun (WGS) entry which is preliminary data.</text>
</comment>
<reference evidence="2 3" key="1">
    <citation type="submission" date="2024-05" db="EMBL/GenBank/DDBJ databases">
        <authorList>
            <person name="Wallberg A."/>
        </authorList>
    </citation>
    <scope>NUCLEOTIDE SEQUENCE [LARGE SCALE GENOMIC DNA]</scope>
</reference>
<sequence length="100" mass="10344">SGSPPESISESEELVSPASSTCCSSGGTWGAQETGFKTTHQGIASNGASSPETESTIPPCTNNCNNDSLFISSIPGPKMPISKSVPNLKGFLHHSNKNHK</sequence>
<name>A0AAV2R813_MEGNR</name>
<organism evidence="2 3">
    <name type="scientific">Meganyctiphanes norvegica</name>
    <name type="common">Northern krill</name>
    <name type="synonym">Thysanopoda norvegica</name>
    <dbReference type="NCBI Taxonomy" id="48144"/>
    <lineage>
        <taxon>Eukaryota</taxon>
        <taxon>Metazoa</taxon>
        <taxon>Ecdysozoa</taxon>
        <taxon>Arthropoda</taxon>
        <taxon>Crustacea</taxon>
        <taxon>Multicrustacea</taxon>
        <taxon>Malacostraca</taxon>
        <taxon>Eumalacostraca</taxon>
        <taxon>Eucarida</taxon>
        <taxon>Euphausiacea</taxon>
        <taxon>Euphausiidae</taxon>
        <taxon>Meganyctiphanes</taxon>
    </lineage>
</organism>
<accession>A0AAV2R813</accession>
<protein>
    <submittedName>
        <fullName evidence="2">Uncharacterized protein</fullName>
    </submittedName>
</protein>
<dbReference type="AlphaFoldDB" id="A0AAV2R813"/>
<evidence type="ECO:0000313" key="3">
    <source>
        <dbReference type="Proteomes" id="UP001497623"/>
    </source>
</evidence>
<proteinExistence type="predicted"/>
<dbReference type="EMBL" id="CAXKWB010015430">
    <property type="protein sequence ID" value="CAL4113784.1"/>
    <property type="molecule type" value="Genomic_DNA"/>
</dbReference>
<keyword evidence="3" id="KW-1185">Reference proteome</keyword>
<gene>
    <name evidence="2" type="ORF">MNOR_LOCUS20194</name>
</gene>
<feature type="compositionally biased region" description="Low complexity" evidence="1">
    <location>
        <begin position="1"/>
        <end position="26"/>
    </location>
</feature>